<reference evidence="2" key="1">
    <citation type="journal article" date="2019" name="Int. J. Syst. Evol. Microbiol.">
        <title>The Global Catalogue of Microorganisms (GCM) 10K type strain sequencing project: providing services to taxonomists for standard genome sequencing and annotation.</title>
        <authorList>
            <consortium name="The Broad Institute Genomics Platform"/>
            <consortium name="The Broad Institute Genome Sequencing Center for Infectious Disease"/>
            <person name="Wu L."/>
            <person name="Ma J."/>
        </authorList>
    </citation>
    <scope>NUCLEOTIDE SEQUENCE [LARGE SCALE GENOMIC DNA]</scope>
    <source>
        <strain evidence="2">JCM 3369</strain>
    </source>
</reference>
<name>A0ABW2CRU7_9ACTN</name>
<organism evidence="1 2">
    <name type="scientific">Actinomadura yumaensis</name>
    <dbReference type="NCBI Taxonomy" id="111807"/>
    <lineage>
        <taxon>Bacteria</taxon>
        <taxon>Bacillati</taxon>
        <taxon>Actinomycetota</taxon>
        <taxon>Actinomycetes</taxon>
        <taxon>Streptosporangiales</taxon>
        <taxon>Thermomonosporaceae</taxon>
        <taxon>Actinomadura</taxon>
    </lineage>
</organism>
<gene>
    <name evidence="1" type="ORF">ACFQKB_32580</name>
</gene>
<dbReference type="RefSeq" id="WP_160820222.1">
    <property type="nucleotide sequence ID" value="NZ_JBHSXS010000028.1"/>
</dbReference>
<evidence type="ECO:0000313" key="1">
    <source>
        <dbReference type="EMBL" id="MFC6884536.1"/>
    </source>
</evidence>
<keyword evidence="2" id="KW-1185">Reference proteome</keyword>
<accession>A0ABW2CRU7</accession>
<evidence type="ECO:0000313" key="2">
    <source>
        <dbReference type="Proteomes" id="UP001596380"/>
    </source>
</evidence>
<proteinExistence type="predicted"/>
<protein>
    <submittedName>
        <fullName evidence="1">Uncharacterized protein</fullName>
    </submittedName>
</protein>
<sequence length="84" mass="8624">MQRTRDHSGAEAARDRGICASEVIDELDDMIMTFLARAWCAVGGAAMAVQASSEGSTAVTEAARVNSDGELVAGRCGCSSSGAR</sequence>
<dbReference type="Proteomes" id="UP001596380">
    <property type="component" value="Unassembled WGS sequence"/>
</dbReference>
<dbReference type="EMBL" id="JBHSXS010000028">
    <property type="protein sequence ID" value="MFC6884536.1"/>
    <property type="molecule type" value="Genomic_DNA"/>
</dbReference>
<comment type="caution">
    <text evidence="1">The sequence shown here is derived from an EMBL/GenBank/DDBJ whole genome shotgun (WGS) entry which is preliminary data.</text>
</comment>